<dbReference type="CDD" id="cd07377">
    <property type="entry name" value="WHTH_GntR"/>
    <property type="match status" value="1"/>
</dbReference>
<evidence type="ECO:0000256" key="2">
    <source>
        <dbReference type="ARBA" id="ARBA00023125"/>
    </source>
</evidence>
<evidence type="ECO:0000313" key="5">
    <source>
        <dbReference type="EMBL" id="HJB14169.1"/>
    </source>
</evidence>
<dbReference type="InterPro" id="IPR050679">
    <property type="entry name" value="Bact_HTH_transcr_reg"/>
</dbReference>
<dbReference type="AlphaFoldDB" id="A0A9D2LKE1"/>
<dbReference type="InterPro" id="IPR000524">
    <property type="entry name" value="Tscrpt_reg_HTH_GntR"/>
</dbReference>
<feature type="domain" description="HTH gntR-type" evidence="4">
    <location>
        <begin position="5"/>
        <end position="73"/>
    </location>
</feature>
<keyword evidence="1" id="KW-0805">Transcription regulation</keyword>
<sequence length="242" mass="27312">MEQNTSLASRIRKELLQELVSGIYQEAVRLPPEVEIAARLGVSRTALRDALATLEQEGFISRRKGVGTIINRHVLAVKTRMDLEEEFLSMVRSAGKEAAQGNCAYRETTASPREAAYLKLPEGALVFEVSRLITADGEPAIYCVDTFSKDLLLTGDYDPQVLYRPVFEFLETYCGIEVYMDLTEVRAVEAGAEEARQLQVPVGSPLLHMDETGYDFWGRPVLHSMEYYRDQVLHHTVLRKKI</sequence>
<dbReference type="SUPFAM" id="SSF64288">
    <property type="entry name" value="Chorismate lyase-like"/>
    <property type="match status" value="1"/>
</dbReference>
<keyword evidence="3" id="KW-0804">Transcription</keyword>
<dbReference type="GO" id="GO:0003677">
    <property type="term" value="F:DNA binding"/>
    <property type="evidence" value="ECO:0007669"/>
    <property type="project" value="UniProtKB-KW"/>
</dbReference>
<reference evidence="5" key="2">
    <citation type="submission" date="2021-04" db="EMBL/GenBank/DDBJ databases">
        <authorList>
            <person name="Gilroy R."/>
        </authorList>
    </citation>
    <scope>NUCLEOTIDE SEQUENCE</scope>
    <source>
        <strain evidence="5">ChiBcec18-1249</strain>
    </source>
</reference>
<reference evidence="5" key="1">
    <citation type="journal article" date="2021" name="PeerJ">
        <title>Extensive microbial diversity within the chicken gut microbiome revealed by metagenomics and culture.</title>
        <authorList>
            <person name="Gilroy R."/>
            <person name="Ravi A."/>
            <person name="Getino M."/>
            <person name="Pursley I."/>
            <person name="Horton D.L."/>
            <person name="Alikhan N.F."/>
            <person name="Baker D."/>
            <person name="Gharbi K."/>
            <person name="Hall N."/>
            <person name="Watson M."/>
            <person name="Adriaenssens E.M."/>
            <person name="Foster-Nyarko E."/>
            <person name="Jarju S."/>
            <person name="Secka A."/>
            <person name="Antonio M."/>
            <person name="Oren A."/>
            <person name="Chaudhuri R.R."/>
            <person name="La Ragione R."/>
            <person name="Hildebrand F."/>
            <person name="Pallen M.J."/>
        </authorList>
    </citation>
    <scope>NUCLEOTIDE SEQUENCE</scope>
    <source>
        <strain evidence="5">ChiBcec18-1249</strain>
    </source>
</reference>
<dbReference type="InterPro" id="IPR036390">
    <property type="entry name" value="WH_DNA-bd_sf"/>
</dbReference>
<dbReference type="Gene3D" id="1.10.10.10">
    <property type="entry name" value="Winged helix-like DNA-binding domain superfamily/Winged helix DNA-binding domain"/>
    <property type="match status" value="1"/>
</dbReference>
<dbReference type="InterPro" id="IPR011663">
    <property type="entry name" value="UTRA"/>
</dbReference>
<gene>
    <name evidence="5" type="ORF">H9787_10745</name>
</gene>
<dbReference type="Pfam" id="PF07702">
    <property type="entry name" value="UTRA"/>
    <property type="match status" value="1"/>
</dbReference>
<evidence type="ECO:0000256" key="3">
    <source>
        <dbReference type="ARBA" id="ARBA00023163"/>
    </source>
</evidence>
<dbReference type="SUPFAM" id="SSF46785">
    <property type="entry name" value="Winged helix' DNA-binding domain"/>
    <property type="match status" value="1"/>
</dbReference>
<dbReference type="Pfam" id="PF00392">
    <property type="entry name" value="GntR"/>
    <property type="match status" value="1"/>
</dbReference>
<dbReference type="Proteomes" id="UP000823824">
    <property type="component" value="Unassembled WGS sequence"/>
</dbReference>
<proteinExistence type="predicted"/>
<evidence type="ECO:0000256" key="1">
    <source>
        <dbReference type="ARBA" id="ARBA00023015"/>
    </source>
</evidence>
<dbReference type="GO" id="GO:0045892">
    <property type="term" value="P:negative regulation of DNA-templated transcription"/>
    <property type="evidence" value="ECO:0007669"/>
    <property type="project" value="TreeGrafter"/>
</dbReference>
<dbReference type="Gene3D" id="3.40.1410.10">
    <property type="entry name" value="Chorismate lyase-like"/>
    <property type="match status" value="1"/>
</dbReference>
<dbReference type="PANTHER" id="PTHR44846:SF1">
    <property type="entry name" value="MANNOSYL-D-GLYCERATE TRANSPORT_METABOLISM SYSTEM REPRESSOR MNGR-RELATED"/>
    <property type="match status" value="1"/>
</dbReference>
<dbReference type="EMBL" id="DWZJ01000099">
    <property type="protein sequence ID" value="HJB14169.1"/>
    <property type="molecule type" value="Genomic_DNA"/>
</dbReference>
<dbReference type="PROSITE" id="PS50949">
    <property type="entry name" value="HTH_GNTR"/>
    <property type="match status" value="1"/>
</dbReference>
<name>A0A9D2LKE1_9FIRM</name>
<dbReference type="InterPro" id="IPR028978">
    <property type="entry name" value="Chorismate_lyase_/UTRA_dom_sf"/>
</dbReference>
<keyword evidence="2" id="KW-0238">DNA-binding</keyword>
<dbReference type="PANTHER" id="PTHR44846">
    <property type="entry name" value="MANNOSYL-D-GLYCERATE TRANSPORT/METABOLISM SYSTEM REPRESSOR MNGR-RELATED"/>
    <property type="match status" value="1"/>
</dbReference>
<organism evidence="5 6">
    <name type="scientific">Candidatus Oscillibacter excrementigallinarum</name>
    <dbReference type="NCBI Taxonomy" id="2838716"/>
    <lineage>
        <taxon>Bacteria</taxon>
        <taxon>Bacillati</taxon>
        <taxon>Bacillota</taxon>
        <taxon>Clostridia</taxon>
        <taxon>Eubacteriales</taxon>
        <taxon>Oscillospiraceae</taxon>
        <taxon>Oscillibacter</taxon>
    </lineage>
</organism>
<accession>A0A9D2LKE1</accession>
<comment type="caution">
    <text evidence="5">The sequence shown here is derived from an EMBL/GenBank/DDBJ whole genome shotgun (WGS) entry which is preliminary data.</text>
</comment>
<protein>
    <submittedName>
        <fullName evidence="5">GntR family transcriptional regulator</fullName>
    </submittedName>
</protein>
<evidence type="ECO:0000313" key="6">
    <source>
        <dbReference type="Proteomes" id="UP000823824"/>
    </source>
</evidence>
<dbReference type="SMART" id="SM00345">
    <property type="entry name" value="HTH_GNTR"/>
    <property type="match status" value="1"/>
</dbReference>
<dbReference type="SMART" id="SM00866">
    <property type="entry name" value="UTRA"/>
    <property type="match status" value="1"/>
</dbReference>
<dbReference type="GO" id="GO:0003700">
    <property type="term" value="F:DNA-binding transcription factor activity"/>
    <property type="evidence" value="ECO:0007669"/>
    <property type="project" value="InterPro"/>
</dbReference>
<evidence type="ECO:0000259" key="4">
    <source>
        <dbReference type="PROSITE" id="PS50949"/>
    </source>
</evidence>
<dbReference type="PRINTS" id="PR00035">
    <property type="entry name" value="HTHGNTR"/>
</dbReference>
<dbReference type="InterPro" id="IPR036388">
    <property type="entry name" value="WH-like_DNA-bd_sf"/>
</dbReference>